<dbReference type="GeneID" id="68109495"/>
<evidence type="ECO:0000259" key="1">
    <source>
        <dbReference type="Pfam" id="PF01909"/>
    </source>
</evidence>
<dbReference type="GO" id="GO:0016779">
    <property type="term" value="F:nucleotidyltransferase activity"/>
    <property type="evidence" value="ECO:0007669"/>
    <property type="project" value="InterPro"/>
</dbReference>
<gene>
    <name evidence="2" type="ORF">FDP41_002277</name>
</gene>
<dbReference type="Gene3D" id="3.30.460.10">
    <property type="entry name" value="Beta Polymerase, domain 2"/>
    <property type="match status" value="1"/>
</dbReference>
<organism evidence="2 3">
    <name type="scientific">Naegleria fowleri</name>
    <name type="common">Brain eating amoeba</name>
    <dbReference type="NCBI Taxonomy" id="5763"/>
    <lineage>
        <taxon>Eukaryota</taxon>
        <taxon>Discoba</taxon>
        <taxon>Heterolobosea</taxon>
        <taxon>Tetramitia</taxon>
        <taxon>Eutetramitia</taxon>
        <taxon>Vahlkampfiidae</taxon>
        <taxon>Naegleria</taxon>
    </lineage>
</organism>
<dbReference type="InterPro" id="IPR002934">
    <property type="entry name" value="Polymerase_NTP_transf_dom"/>
</dbReference>
<dbReference type="AlphaFoldDB" id="A0A6A5BN41"/>
<accession>A0A6A5BN41</accession>
<dbReference type="OrthoDB" id="9971724at2759"/>
<dbReference type="SUPFAM" id="SSF81301">
    <property type="entry name" value="Nucleotidyltransferase"/>
    <property type="match status" value="1"/>
</dbReference>
<dbReference type="EMBL" id="VFQX01000029">
    <property type="protein sequence ID" value="KAF0978457.1"/>
    <property type="molecule type" value="Genomic_DNA"/>
</dbReference>
<dbReference type="CDD" id="cd05403">
    <property type="entry name" value="NT_KNTase_like"/>
    <property type="match status" value="1"/>
</dbReference>
<dbReference type="Pfam" id="PF01909">
    <property type="entry name" value="NTP_transf_2"/>
    <property type="match status" value="1"/>
</dbReference>
<dbReference type="RefSeq" id="XP_044563170.1">
    <property type="nucleotide sequence ID" value="XM_044705453.1"/>
</dbReference>
<feature type="domain" description="Polymerase nucleotidyl transferase" evidence="1">
    <location>
        <begin position="86"/>
        <end position="120"/>
    </location>
</feature>
<sequence>MSKGSKSNTTLGCHCECTNSVDENTRLIPSSCFDEIMEILESELLKLVHPSSDLKLSSSALEVGTITNLVQSSETMNTIRDEIWCVGIFGSHVYGLAREDSDLDLFVIISNDLGDQIEEKQHSSNESLGKKEDYTYQFSASLSVGNVAPLNKNMDFTIYSEKLFKKLMQEYVLCAMEFVSILTREDLSKFVLLLKQNVNLEIQTPMSSISNQQENYLTQAKQLLRKSISYETDHSFVKAKNKITKERNIEKAMKALFHAFRTVVFGVQIAKFGLITDFAEANHYQSEIHKTFNSSCVQSLLLKSEEMGAYDKVWEIFKKEFKSKLNQLQSIFRKTLMDVK</sequence>
<dbReference type="Proteomes" id="UP000444721">
    <property type="component" value="Unassembled WGS sequence"/>
</dbReference>
<comment type="caution">
    <text evidence="2">The sequence shown here is derived from an EMBL/GenBank/DDBJ whole genome shotgun (WGS) entry which is preliminary data.</text>
</comment>
<reference evidence="2 3" key="1">
    <citation type="journal article" date="2019" name="Sci. Rep.">
        <title>Nanopore sequencing improves the draft genome of the human pathogenic amoeba Naegleria fowleri.</title>
        <authorList>
            <person name="Liechti N."/>
            <person name="Schurch N."/>
            <person name="Bruggmann R."/>
            <person name="Wittwer M."/>
        </authorList>
    </citation>
    <scope>NUCLEOTIDE SEQUENCE [LARGE SCALE GENOMIC DNA]</scope>
    <source>
        <strain evidence="2 3">ATCC 30894</strain>
    </source>
</reference>
<dbReference type="VEuPathDB" id="AmoebaDB:FDP41_002277"/>
<evidence type="ECO:0000313" key="2">
    <source>
        <dbReference type="EMBL" id="KAF0978457.1"/>
    </source>
</evidence>
<dbReference type="InterPro" id="IPR043519">
    <property type="entry name" value="NT_sf"/>
</dbReference>
<proteinExistence type="predicted"/>
<evidence type="ECO:0000313" key="3">
    <source>
        <dbReference type="Proteomes" id="UP000444721"/>
    </source>
</evidence>
<dbReference type="VEuPathDB" id="AmoebaDB:NfTy_042860"/>
<keyword evidence="3" id="KW-1185">Reference proteome</keyword>
<dbReference type="VEuPathDB" id="AmoebaDB:NF0103740"/>
<name>A0A6A5BN41_NAEFO</name>
<protein>
    <recommendedName>
        <fullName evidence="1">Polymerase nucleotidyl transferase domain-containing protein</fullName>
    </recommendedName>
</protein>